<accession>A0A059FA02</accession>
<sequence>MAQKGPPLQKLVALKRQRAEQDLLSVQQELTALKADLHRLEADLASLNGEAGGIESHILSYEHGYAQRQTFAIQACRAKITEKEAEFLAAREALKRAFDSEERLRREAGRL</sequence>
<evidence type="ECO:0000313" key="2">
    <source>
        <dbReference type="EMBL" id="KCZ87430.1"/>
    </source>
</evidence>
<gene>
    <name evidence="2" type="ORF">HJA_12860</name>
</gene>
<reference evidence="2 3" key="1">
    <citation type="journal article" date="2014" name="Antonie Van Leeuwenhoek">
        <title>Hyphomonas beringensis sp. nov. and Hyphomonas chukchiensis sp. nov., isolated from surface seawater of the Bering Sea and Chukchi Sea.</title>
        <authorList>
            <person name="Li C."/>
            <person name="Lai Q."/>
            <person name="Li G."/>
            <person name="Dong C."/>
            <person name="Wang J."/>
            <person name="Liao Y."/>
            <person name="Shao Z."/>
        </authorList>
    </citation>
    <scope>NUCLEOTIDE SEQUENCE [LARGE SCALE GENOMIC DNA]</scope>
    <source>
        <strain evidence="2 3">VP2</strain>
    </source>
</reference>
<dbReference type="Proteomes" id="UP000024816">
    <property type="component" value="Unassembled WGS sequence"/>
</dbReference>
<name>A0A059FA02_9PROT</name>
<comment type="caution">
    <text evidence="2">The sequence shown here is derived from an EMBL/GenBank/DDBJ whole genome shotgun (WGS) entry which is preliminary data.</text>
</comment>
<keyword evidence="1" id="KW-0175">Coiled coil</keyword>
<feature type="coiled-coil region" evidence="1">
    <location>
        <begin position="16"/>
        <end position="50"/>
    </location>
</feature>
<dbReference type="STRING" id="1280952.HJA_12860"/>
<protein>
    <submittedName>
        <fullName evidence="2">Uncharacterized protein</fullName>
    </submittedName>
</protein>
<keyword evidence="3" id="KW-1185">Reference proteome</keyword>
<dbReference type="PATRIC" id="fig|1280952.3.peg.2572"/>
<dbReference type="RefSeq" id="WP_035582934.1">
    <property type="nucleotide sequence ID" value="NZ_ARYJ01000008.1"/>
</dbReference>
<organism evidence="2 3">
    <name type="scientific">Hyphomonas jannaschiana VP2</name>
    <dbReference type="NCBI Taxonomy" id="1280952"/>
    <lineage>
        <taxon>Bacteria</taxon>
        <taxon>Pseudomonadati</taxon>
        <taxon>Pseudomonadota</taxon>
        <taxon>Alphaproteobacteria</taxon>
        <taxon>Hyphomonadales</taxon>
        <taxon>Hyphomonadaceae</taxon>
        <taxon>Hyphomonas</taxon>
    </lineage>
</organism>
<dbReference type="EMBL" id="ARYJ01000008">
    <property type="protein sequence ID" value="KCZ87430.1"/>
    <property type="molecule type" value="Genomic_DNA"/>
</dbReference>
<evidence type="ECO:0000313" key="3">
    <source>
        <dbReference type="Proteomes" id="UP000024816"/>
    </source>
</evidence>
<dbReference type="OrthoDB" id="7619701at2"/>
<evidence type="ECO:0000256" key="1">
    <source>
        <dbReference type="SAM" id="Coils"/>
    </source>
</evidence>
<dbReference type="AlphaFoldDB" id="A0A059FA02"/>
<proteinExistence type="predicted"/>